<name>A0AAE0XLP8_9PEZI</name>
<dbReference type="Proteomes" id="UP001270362">
    <property type="component" value="Unassembled WGS sequence"/>
</dbReference>
<reference evidence="1" key="2">
    <citation type="submission" date="2023-06" db="EMBL/GenBank/DDBJ databases">
        <authorList>
            <consortium name="Lawrence Berkeley National Laboratory"/>
            <person name="Haridas S."/>
            <person name="Hensen N."/>
            <person name="Bonometti L."/>
            <person name="Westerberg I."/>
            <person name="Brannstrom I.O."/>
            <person name="Guillou S."/>
            <person name="Cros-Aarteil S."/>
            <person name="Calhoun S."/>
            <person name="Kuo A."/>
            <person name="Mondo S."/>
            <person name="Pangilinan J."/>
            <person name="Riley R."/>
            <person name="Labutti K."/>
            <person name="Andreopoulos B."/>
            <person name="Lipzen A."/>
            <person name="Chen C."/>
            <person name="Yanf M."/>
            <person name="Daum C."/>
            <person name="Ng V."/>
            <person name="Clum A."/>
            <person name="Steindorff A."/>
            <person name="Ohm R."/>
            <person name="Martin F."/>
            <person name="Silar P."/>
            <person name="Natvig D."/>
            <person name="Lalanne C."/>
            <person name="Gautier V."/>
            <person name="Ament-Velasquez S.L."/>
            <person name="Kruys A."/>
            <person name="Hutchinson M.I."/>
            <person name="Powell A.J."/>
            <person name="Barry K."/>
            <person name="Miller A.N."/>
            <person name="Grigoriev I.V."/>
            <person name="Debuchy R."/>
            <person name="Gladieux P."/>
            <person name="Thoren M.H."/>
            <person name="Johannesson H."/>
        </authorList>
    </citation>
    <scope>NUCLEOTIDE SEQUENCE</scope>
    <source>
        <strain evidence="1">CBS 314.62</strain>
    </source>
</reference>
<comment type="caution">
    <text evidence="1">The sequence shown here is derived from an EMBL/GenBank/DDBJ whole genome shotgun (WGS) entry which is preliminary data.</text>
</comment>
<dbReference type="AlphaFoldDB" id="A0AAE0XLP8"/>
<sequence length="123" mass="14737">MRKKSVIFSLAFFVDLRKTDKLREMTTGGYGWLCGFAFCRAKARLCMCRSIGQIKWPDSEIGNWNFDLHMGIAWCKCSRRVEGGLWSELQRWVGYFRVCSTRQWHLYLRERTQLRLARLRSFR</sequence>
<evidence type="ECO:0000313" key="2">
    <source>
        <dbReference type="Proteomes" id="UP001270362"/>
    </source>
</evidence>
<dbReference type="EMBL" id="JAULSO010000001">
    <property type="protein sequence ID" value="KAK3695610.1"/>
    <property type="molecule type" value="Genomic_DNA"/>
</dbReference>
<proteinExistence type="predicted"/>
<accession>A0AAE0XLP8</accession>
<gene>
    <name evidence="1" type="ORF">B0T22DRAFT_455806</name>
</gene>
<protein>
    <submittedName>
        <fullName evidence="1">Uncharacterized protein</fullName>
    </submittedName>
</protein>
<keyword evidence="2" id="KW-1185">Reference proteome</keyword>
<reference evidence="1" key="1">
    <citation type="journal article" date="2023" name="Mol. Phylogenet. Evol.">
        <title>Genome-scale phylogeny and comparative genomics of the fungal order Sordariales.</title>
        <authorList>
            <person name="Hensen N."/>
            <person name="Bonometti L."/>
            <person name="Westerberg I."/>
            <person name="Brannstrom I.O."/>
            <person name="Guillou S."/>
            <person name="Cros-Aarteil S."/>
            <person name="Calhoun S."/>
            <person name="Haridas S."/>
            <person name="Kuo A."/>
            <person name="Mondo S."/>
            <person name="Pangilinan J."/>
            <person name="Riley R."/>
            <person name="LaButti K."/>
            <person name="Andreopoulos B."/>
            <person name="Lipzen A."/>
            <person name="Chen C."/>
            <person name="Yan M."/>
            <person name="Daum C."/>
            <person name="Ng V."/>
            <person name="Clum A."/>
            <person name="Steindorff A."/>
            <person name="Ohm R.A."/>
            <person name="Martin F."/>
            <person name="Silar P."/>
            <person name="Natvig D.O."/>
            <person name="Lalanne C."/>
            <person name="Gautier V."/>
            <person name="Ament-Velasquez S.L."/>
            <person name="Kruys A."/>
            <person name="Hutchinson M.I."/>
            <person name="Powell A.J."/>
            <person name="Barry K."/>
            <person name="Miller A.N."/>
            <person name="Grigoriev I.V."/>
            <person name="Debuchy R."/>
            <person name="Gladieux P."/>
            <person name="Hiltunen Thoren M."/>
            <person name="Johannesson H."/>
        </authorList>
    </citation>
    <scope>NUCLEOTIDE SEQUENCE</scope>
    <source>
        <strain evidence="1">CBS 314.62</strain>
    </source>
</reference>
<evidence type="ECO:0000313" key="1">
    <source>
        <dbReference type="EMBL" id="KAK3695610.1"/>
    </source>
</evidence>
<organism evidence="1 2">
    <name type="scientific">Podospora appendiculata</name>
    <dbReference type="NCBI Taxonomy" id="314037"/>
    <lineage>
        <taxon>Eukaryota</taxon>
        <taxon>Fungi</taxon>
        <taxon>Dikarya</taxon>
        <taxon>Ascomycota</taxon>
        <taxon>Pezizomycotina</taxon>
        <taxon>Sordariomycetes</taxon>
        <taxon>Sordariomycetidae</taxon>
        <taxon>Sordariales</taxon>
        <taxon>Podosporaceae</taxon>
        <taxon>Podospora</taxon>
    </lineage>
</organism>